<dbReference type="Pfam" id="PF01336">
    <property type="entry name" value="tRNA_anti-codon"/>
    <property type="match status" value="1"/>
</dbReference>
<dbReference type="Gene3D" id="2.40.50.140">
    <property type="entry name" value="Nucleic acid-binding proteins"/>
    <property type="match status" value="1"/>
</dbReference>
<dbReference type="InterPro" id="IPR006674">
    <property type="entry name" value="HD_domain"/>
</dbReference>
<organism evidence="4 5">
    <name type="scientific">Proteiniborus ethanoligenes</name>
    <dbReference type="NCBI Taxonomy" id="415015"/>
    <lineage>
        <taxon>Bacteria</taxon>
        <taxon>Bacillati</taxon>
        <taxon>Bacillota</taxon>
        <taxon>Clostridia</taxon>
        <taxon>Eubacteriales</taxon>
        <taxon>Proteiniborus</taxon>
    </lineage>
</organism>
<keyword evidence="5" id="KW-1185">Reference proteome</keyword>
<dbReference type="GO" id="GO:0003676">
    <property type="term" value="F:nucleic acid binding"/>
    <property type="evidence" value="ECO:0007669"/>
    <property type="project" value="InterPro"/>
</dbReference>
<gene>
    <name evidence="4" type="ORF">SAMN05660462_00135</name>
</gene>
<evidence type="ECO:0000259" key="3">
    <source>
        <dbReference type="Pfam" id="PF01966"/>
    </source>
</evidence>
<dbReference type="CDD" id="cd00077">
    <property type="entry name" value="HDc"/>
    <property type="match status" value="1"/>
</dbReference>
<dbReference type="InterPro" id="IPR012340">
    <property type="entry name" value="NA-bd_OB-fold"/>
</dbReference>
<dbReference type="Gene3D" id="1.10.3210.10">
    <property type="entry name" value="Hypothetical protein af1432"/>
    <property type="match status" value="1"/>
</dbReference>
<dbReference type="InterPro" id="IPR004365">
    <property type="entry name" value="NA-bd_OB_tRNA"/>
</dbReference>
<evidence type="ECO:0000313" key="5">
    <source>
        <dbReference type="Proteomes" id="UP000198625"/>
    </source>
</evidence>
<evidence type="ECO:0000256" key="1">
    <source>
        <dbReference type="ARBA" id="ARBA00022801"/>
    </source>
</evidence>
<proteinExistence type="predicted"/>
<reference evidence="4 5" key="1">
    <citation type="submission" date="2016-10" db="EMBL/GenBank/DDBJ databases">
        <authorList>
            <person name="de Groot N.N."/>
        </authorList>
    </citation>
    <scope>NUCLEOTIDE SEQUENCE [LARGE SCALE GENOMIC DNA]</scope>
    <source>
        <strain evidence="4 5">DSM 21650</strain>
    </source>
</reference>
<dbReference type="EMBL" id="FNQE01000001">
    <property type="protein sequence ID" value="SDY47203.1"/>
    <property type="molecule type" value="Genomic_DNA"/>
</dbReference>
<dbReference type="AlphaFoldDB" id="A0A1H3K4W2"/>
<dbReference type="CDD" id="cd04492">
    <property type="entry name" value="YhaM_OBF_like"/>
    <property type="match status" value="1"/>
</dbReference>
<dbReference type="InterPro" id="IPR050798">
    <property type="entry name" value="YhaM_exoribonuc/phosphodiest"/>
</dbReference>
<keyword evidence="1" id="KW-0378">Hydrolase</keyword>
<name>A0A1H3K4W2_9FIRM</name>
<dbReference type="SUPFAM" id="SSF109604">
    <property type="entry name" value="HD-domain/PDEase-like"/>
    <property type="match status" value="1"/>
</dbReference>
<dbReference type="STRING" id="415015.SAMN05660462_00135"/>
<sequence>MSFMKISDFNIDQKIEGFYLIKEIEAKTTSNGSSYLDMSLSDNTGDINAKLWDCKEEDIAKYSKNDIVKIRGIVDEWQGKKQLRIMLIRLSTDEDRVNIEDYVQTAPYEPDFMYNQMLKYINKIENKDIEKIVLYIIEEYKDKLLYYPAAKQNHHAIRSGLLYHIMRMLMTAEKLTEVYTNLNSDLLFAGIILHDIAKIDEMDANNLGIVSEYTVEGQLLGHIIQGIKMVDSVAMKLGVDRETSILLQHMILSHHYEPEFGSPKRPMIPEAELLHYIDIIDARMYDMEKALLAVETNEFTDKIWILNNRKLFKSSLHNINIVSEEDLRDNMKKLYSIDKEEIFDSSLLLEIEE</sequence>
<dbReference type="Pfam" id="PF01966">
    <property type="entry name" value="HD"/>
    <property type="match status" value="1"/>
</dbReference>
<dbReference type="SUPFAM" id="SSF50249">
    <property type="entry name" value="Nucleic acid-binding proteins"/>
    <property type="match status" value="1"/>
</dbReference>
<dbReference type="GO" id="GO:0016787">
    <property type="term" value="F:hydrolase activity"/>
    <property type="evidence" value="ECO:0007669"/>
    <property type="project" value="UniProtKB-KW"/>
</dbReference>
<dbReference type="OrthoDB" id="9778453at2"/>
<dbReference type="GO" id="GO:0031125">
    <property type="term" value="P:rRNA 3'-end processing"/>
    <property type="evidence" value="ECO:0007669"/>
    <property type="project" value="TreeGrafter"/>
</dbReference>
<dbReference type="PANTHER" id="PTHR37294">
    <property type="entry name" value="3'-5' EXORIBONUCLEASE YHAM"/>
    <property type="match status" value="1"/>
</dbReference>
<feature type="domain" description="OB" evidence="2">
    <location>
        <begin position="28"/>
        <end position="85"/>
    </location>
</feature>
<dbReference type="InterPro" id="IPR003607">
    <property type="entry name" value="HD/PDEase_dom"/>
</dbReference>
<feature type="domain" description="HD" evidence="3">
    <location>
        <begin position="162"/>
        <end position="282"/>
    </location>
</feature>
<dbReference type="RefSeq" id="WP_091725819.1">
    <property type="nucleotide sequence ID" value="NZ_FNQE01000001.1"/>
</dbReference>
<dbReference type="PANTHER" id="PTHR37294:SF1">
    <property type="entry name" value="3'-5' EXORIBONUCLEASE YHAM"/>
    <property type="match status" value="1"/>
</dbReference>
<protein>
    <submittedName>
        <fullName evidence="4">3'-5' exoribonuclease</fullName>
    </submittedName>
</protein>
<dbReference type="Proteomes" id="UP000198625">
    <property type="component" value="Unassembled WGS sequence"/>
</dbReference>
<evidence type="ECO:0000259" key="2">
    <source>
        <dbReference type="Pfam" id="PF01336"/>
    </source>
</evidence>
<accession>A0A1H3K4W2</accession>
<evidence type="ECO:0000313" key="4">
    <source>
        <dbReference type="EMBL" id="SDY47203.1"/>
    </source>
</evidence>